<dbReference type="PROSITE" id="PS50405">
    <property type="entry name" value="GST_CTER"/>
    <property type="match status" value="1"/>
</dbReference>
<keyword evidence="1" id="KW-0560">Oxidoreductase</keyword>
<protein>
    <submittedName>
        <fullName evidence="4">Uncharacterized protein</fullName>
    </submittedName>
</protein>
<comment type="caution">
    <text evidence="4">The sequence shown here is derived from an EMBL/GenBank/DDBJ whole genome shotgun (WGS) entry which is preliminary data.</text>
</comment>
<gene>
    <name evidence="4" type="ORF">HRI_003316800</name>
</gene>
<dbReference type="PRINTS" id="PR01625">
    <property type="entry name" value="GSTRNSFRASEO"/>
</dbReference>
<dbReference type="InterPro" id="IPR036282">
    <property type="entry name" value="Glutathione-S-Trfase_C_sf"/>
</dbReference>
<dbReference type="InterPro" id="IPR044629">
    <property type="entry name" value="GSTL1/2/3"/>
</dbReference>
<name>A0A9W7IKB0_HIBTR</name>
<dbReference type="GO" id="GO:0045174">
    <property type="term" value="F:glutathione dehydrogenase (ascorbate) activity"/>
    <property type="evidence" value="ECO:0007669"/>
    <property type="project" value="UniProtKB-ARBA"/>
</dbReference>
<dbReference type="PANTHER" id="PTHR44328:SF6">
    <property type="entry name" value="GLUTATHIONE S-TRANSFERASE L1-RELATED"/>
    <property type="match status" value="1"/>
</dbReference>
<feature type="domain" description="GST N-terminal" evidence="2">
    <location>
        <begin position="22"/>
        <end position="103"/>
    </location>
</feature>
<dbReference type="InterPro" id="IPR036249">
    <property type="entry name" value="Thioredoxin-like_sf"/>
</dbReference>
<organism evidence="4 5">
    <name type="scientific">Hibiscus trionum</name>
    <name type="common">Flower of an hour</name>
    <dbReference type="NCBI Taxonomy" id="183268"/>
    <lineage>
        <taxon>Eukaryota</taxon>
        <taxon>Viridiplantae</taxon>
        <taxon>Streptophyta</taxon>
        <taxon>Embryophyta</taxon>
        <taxon>Tracheophyta</taxon>
        <taxon>Spermatophyta</taxon>
        <taxon>Magnoliopsida</taxon>
        <taxon>eudicotyledons</taxon>
        <taxon>Gunneridae</taxon>
        <taxon>Pentapetalae</taxon>
        <taxon>rosids</taxon>
        <taxon>malvids</taxon>
        <taxon>Malvales</taxon>
        <taxon>Malvaceae</taxon>
        <taxon>Malvoideae</taxon>
        <taxon>Hibiscus</taxon>
    </lineage>
</organism>
<dbReference type="Gene3D" id="1.20.1050.10">
    <property type="match status" value="1"/>
</dbReference>
<dbReference type="InterPro" id="IPR005442">
    <property type="entry name" value="GST_omega"/>
</dbReference>
<reference evidence="4" key="1">
    <citation type="submission" date="2023-05" db="EMBL/GenBank/DDBJ databases">
        <title>Genome and transcriptome analyses reveal genes involved in the formation of fine ridges on petal epidermal cells in Hibiscus trionum.</title>
        <authorList>
            <person name="Koshimizu S."/>
            <person name="Masuda S."/>
            <person name="Ishii T."/>
            <person name="Shirasu K."/>
            <person name="Hoshino A."/>
            <person name="Arita M."/>
        </authorList>
    </citation>
    <scope>NUCLEOTIDE SEQUENCE</scope>
    <source>
        <strain evidence="4">Hamamatsu line</strain>
    </source>
</reference>
<dbReference type="SFLD" id="SFLDG00358">
    <property type="entry name" value="Main_(cytGST)"/>
    <property type="match status" value="1"/>
</dbReference>
<keyword evidence="5" id="KW-1185">Reference proteome</keyword>
<dbReference type="OrthoDB" id="4951845at2759"/>
<dbReference type="SFLD" id="SFLDS00019">
    <property type="entry name" value="Glutathione_Transferase_(cytos"/>
    <property type="match status" value="1"/>
</dbReference>
<dbReference type="Gene3D" id="3.40.30.10">
    <property type="entry name" value="Glutaredoxin"/>
    <property type="match status" value="1"/>
</dbReference>
<proteinExistence type="predicted"/>
<dbReference type="Pfam" id="PF13410">
    <property type="entry name" value="GST_C_2"/>
    <property type="match status" value="1"/>
</dbReference>
<evidence type="ECO:0000259" key="2">
    <source>
        <dbReference type="PROSITE" id="PS50404"/>
    </source>
</evidence>
<dbReference type="SUPFAM" id="SSF47616">
    <property type="entry name" value="GST C-terminal domain-like"/>
    <property type="match status" value="1"/>
</dbReference>
<dbReference type="PROSITE" id="PS50404">
    <property type="entry name" value="GST_NTER"/>
    <property type="match status" value="1"/>
</dbReference>
<evidence type="ECO:0000313" key="5">
    <source>
        <dbReference type="Proteomes" id="UP001165190"/>
    </source>
</evidence>
<evidence type="ECO:0000313" key="4">
    <source>
        <dbReference type="EMBL" id="GMI96475.1"/>
    </source>
</evidence>
<dbReference type="Pfam" id="PF13417">
    <property type="entry name" value="GST_N_3"/>
    <property type="match status" value="1"/>
</dbReference>
<dbReference type="AlphaFoldDB" id="A0A9W7IKB0"/>
<dbReference type="GO" id="GO:0004364">
    <property type="term" value="F:glutathione transferase activity"/>
    <property type="evidence" value="ECO:0007669"/>
    <property type="project" value="InterPro"/>
</dbReference>
<evidence type="ECO:0000256" key="1">
    <source>
        <dbReference type="ARBA" id="ARBA00023002"/>
    </source>
</evidence>
<dbReference type="EMBL" id="BSYR01000028">
    <property type="protein sequence ID" value="GMI96475.1"/>
    <property type="molecule type" value="Genomic_DNA"/>
</dbReference>
<accession>A0A9W7IKB0</accession>
<dbReference type="InterPro" id="IPR004045">
    <property type="entry name" value="Glutathione_S-Trfase_N"/>
</dbReference>
<sequence>MAAEYLPPPLDATAQEPALFDGTTRFYMTYTCPFAQRVWIARNYKGLQDKIKLVPLNLQNRPAWYKEKVYSVNKVPSLEHNGKVMGESIDLIKYVDANFEGPSLLPDDPEKKKLFEELLSHIDRFAGMVFTTFKGDSTSEAAAAFDHLEHAHTKYDGPFLLGDEFSLADIAFIPLVERFQIYLSEVFKYDITEGRPKLAVWIEAVNKIDAYKQTKKADPKEIVALYKMMFGVLFCLYSFNLDYEYFSSNYLSYQKLLTGERNSCRCRPRSDEIATIIWLCVYLCVTVNKLCLDQSNVFCVLRINVVLAS</sequence>
<dbReference type="FunFam" id="3.40.30.10:FF:000091">
    <property type="entry name" value="Glutathione S-transferase L2, chloroplastic"/>
    <property type="match status" value="1"/>
</dbReference>
<dbReference type="Proteomes" id="UP001165190">
    <property type="component" value="Unassembled WGS sequence"/>
</dbReference>
<dbReference type="PANTHER" id="PTHR44328">
    <property type="entry name" value="GLUTATHIONE S-TRANSFERASE L1"/>
    <property type="match status" value="1"/>
</dbReference>
<dbReference type="InterPro" id="IPR010987">
    <property type="entry name" value="Glutathione-S-Trfase_C-like"/>
</dbReference>
<dbReference type="InterPro" id="IPR040079">
    <property type="entry name" value="Glutathione_S-Trfase"/>
</dbReference>
<dbReference type="SUPFAM" id="SSF52833">
    <property type="entry name" value="Thioredoxin-like"/>
    <property type="match status" value="1"/>
</dbReference>
<dbReference type="GO" id="GO:0005737">
    <property type="term" value="C:cytoplasm"/>
    <property type="evidence" value="ECO:0007669"/>
    <property type="project" value="InterPro"/>
</dbReference>
<evidence type="ECO:0000259" key="3">
    <source>
        <dbReference type="PROSITE" id="PS50405"/>
    </source>
</evidence>
<feature type="domain" description="GST C-terminal" evidence="3">
    <location>
        <begin position="65"/>
        <end position="226"/>
    </location>
</feature>